<protein>
    <submittedName>
        <fullName evidence="2">Uncharacterized protein</fullName>
    </submittedName>
</protein>
<organism evidence="2 3">
    <name type="scientific">Arthrobotrys flagrans</name>
    <name type="common">Nematode-trapping fungus</name>
    <name type="synonym">Trichothecium flagrans</name>
    <dbReference type="NCBI Taxonomy" id="97331"/>
    <lineage>
        <taxon>Eukaryota</taxon>
        <taxon>Fungi</taxon>
        <taxon>Dikarya</taxon>
        <taxon>Ascomycota</taxon>
        <taxon>Pezizomycotina</taxon>
        <taxon>Orbiliomycetes</taxon>
        <taxon>Orbiliales</taxon>
        <taxon>Orbiliaceae</taxon>
        <taxon>Arthrobotrys</taxon>
    </lineage>
</organism>
<reference evidence="2 3" key="1">
    <citation type="submission" date="2019-01" db="EMBL/GenBank/DDBJ databases">
        <title>Intercellular communication is required for trap formation in the nematode-trapping fungus Duddingtonia flagrans.</title>
        <authorList>
            <person name="Youssar L."/>
            <person name="Wernet V."/>
            <person name="Hensel N."/>
            <person name="Hildebrandt H.-G."/>
            <person name="Fischer R."/>
        </authorList>
    </citation>
    <scope>NUCLEOTIDE SEQUENCE [LARGE SCALE GENOMIC DNA]</scope>
    <source>
        <strain evidence="2 3">CBS H-5679</strain>
    </source>
</reference>
<evidence type="ECO:0000313" key="3">
    <source>
        <dbReference type="Proteomes" id="UP000283090"/>
    </source>
</evidence>
<dbReference type="GeneID" id="93585746"/>
<feature type="compositionally biased region" description="Polar residues" evidence="1">
    <location>
        <begin position="46"/>
        <end position="58"/>
    </location>
</feature>
<gene>
    <name evidence="2" type="ORF">DFL_003435</name>
</gene>
<comment type="caution">
    <text evidence="2">The sequence shown here is derived from an EMBL/GenBank/DDBJ whole genome shotgun (WGS) entry which is preliminary data.</text>
</comment>
<dbReference type="RefSeq" id="XP_067490648.1">
    <property type="nucleotide sequence ID" value="XM_067632373.1"/>
</dbReference>
<dbReference type="VEuPathDB" id="FungiDB:DFL_003435"/>
<name>A0A437A1U5_ARTFL</name>
<sequence length="98" mass="11016">MGILGRMGPVPLGTHGRGPKLYEWFVNPIPYQREVKELLEIDNNKTKNGTQRNNSLSRKQPKTTDAALLSSLKNQNLYDTIKSSYFTTTLDSGDEDTT</sequence>
<dbReference type="EMBL" id="SAEB01000006">
    <property type="protein sequence ID" value="RVD85104.1"/>
    <property type="molecule type" value="Genomic_DNA"/>
</dbReference>
<proteinExistence type="predicted"/>
<evidence type="ECO:0000256" key="1">
    <source>
        <dbReference type="SAM" id="MobiDB-lite"/>
    </source>
</evidence>
<feature type="region of interest" description="Disordered" evidence="1">
    <location>
        <begin position="42"/>
        <end position="64"/>
    </location>
</feature>
<dbReference type="AlphaFoldDB" id="A0A437A1U5"/>
<accession>A0A437A1U5</accession>
<keyword evidence="3" id="KW-1185">Reference proteome</keyword>
<dbReference type="Proteomes" id="UP000283090">
    <property type="component" value="Unassembled WGS sequence"/>
</dbReference>
<evidence type="ECO:0000313" key="2">
    <source>
        <dbReference type="EMBL" id="RVD85104.1"/>
    </source>
</evidence>